<dbReference type="SUPFAM" id="SSF53335">
    <property type="entry name" value="S-adenosyl-L-methionine-dependent methyltransferases"/>
    <property type="match status" value="1"/>
</dbReference>
<name>A0A364NZF9_9PROT</name>
<feature type="domain" description="Methyltransferase small" evidence="3">
    <location>
        <begin position="36"/>
        <end position="169"/>
    </location>
</feature>
<comment type="caution">
    <text evidence="4">The sequence shown here is derived from an EMBL/GenBank/DDBJ whole genome shotgun (WGS) entry which is preliminary data.</text>
</comment>
<proteinExistence type="predicted"/>
<evidence type="ECO:0000256" key="1">
    <source>
        <dbReference type="ARBA" id="ARBA00022603"/>
    </source>
</evidence>
<protein>
    <submittedName>
        <fullName evidence="4">Methyltransferase</fullName>
    </submittedName>
</protein>
<dbReference type="Gene3D" id="3.40.50.150">
    <property type="entry name" value="Vaccinia Virus protein VP39"/>
    <property type="match status" value="1"/>
</dbReference>
<keyword evidence="1 4" id="KW-0489">Methyltransferase</keyword>
<keyword evidence="2" id="KW-0949">S-adenosyl-L-methionine</keyword>
<dbReference type="Proteomes" id="UP000251075">
    <property type="component" value="Unassembled WGS sequence"/>
</dbReference>
<sequence length="255" mass="26028">MPTEFPFTLTDDRLLDGRVRLFQPQDGYRAAVDPVLLAAAVHAGPGESVLDLGCGAGAAALCLMARIGGVRVTGLEIQPDMVRLARMNAQANAAADFTVVEGSIAAPPPGLGPFDHVMTNPPYGAAGRGTPPPVAGKAVAHVEGESDLRAWIKAAAKLLKPKGSLTLIHRADRLDEILAALSGRGLGAIHILPLWPKAGRSAGRVVVSARKGSKAPLEVLPGLVLHGDNGAYSRAAEAILRGAGALSCSGSQGGA</sequence>
<keyword evidence="4" id="KW-0808">Transferase</keyword>
<gene>
    <name evidence="4" type="ORF">CU669_07055</name>
</gene>
<dbReference type="PANTHER" id="PTHR47739:SF1">
    <property type="entry name" value="TRNA1(VAL) (ADENINE(37)-N6)-METHYLTRANSFERASE"/>
    <property type="match status" value="1"/>
</dbReference>
<dbReference type="EMBL" id="PGTO01000004">
    <property type="protein sequence ID" value="RAU22456.1"/>
    <property type="molecule type" value="Genomic_DNA"/>
</dbReference>
<dbReference type="GO" id="GO:0032259">
    <property type="term" value="P:methylation"/>
    <property type="evidence" value="ECO:0007669"/>
    <property type="project" value="UniProtKB-KW"/>
</dbReference>
<evidence type="ECO:0000256" key="2">
    <source>
        <dbReference type="ARBA" id="ARBA00022691"/>
    </source>
</evidence>
<dbReference type="InterPro" id="IPR050210">
    <property type="entry name" value="tRNA_Adenine-N(6)_MTase"/>
</dbReference>
<dbReference type="InterPro" id="IPR029063">
    <property type="entry name" value="SAM-dependent_MTases_sf"/>
</dbReference>
<dbReference type="OrthoDB" id="5489421at2"/>
<dbReference type="RefSeq" id="WP_112143145.1">
    <property type="nucleotide sequence ID" value="NZ_PGTO01000004.1"/>
</dbReference>
<organism evidence="4 5">
    <name type="scientific">Paramagnetospirillum kuznetsovii</name>
    <dbReference type="NCBI Taxonomy" id="2053833"/>
    <lineage>
        <taxon>Bacteria</taxon>
        <taxon>Pseudomonadati</taxon>
        <taxon>Pseudomonadota</taxon>
        <taxon>Alphaproteobacteria</taxon>
        <taxon>Rhodospirillales</taxon>
        <taxon>Magnetospirillaceae</taxon>
        <taxon>Paramagnetospirillum</taxon>
    </lineage>
</organism>
<accession>A0A364NZF9</accession>
<evidence type="ECO:0000313" key="5">
    <source>
        <dbReference type="Proteomes" id="UP000251075"/>
    </source>
</evidence>
<evidence type="ECO:0000259" key="3">
    <source>
        <dbReference type="Pfam" id="PF05175"/>
    </source>
</evidence>
<dbReference type="InterPro" id="IPR007848">
    <property type="entry name" value="Small_mtfrase_dom"/>
</dbReference>
<dbReference type="AlphaFoldDB" id="A0A364NZF9"/>
<reference evidence="4 5" key="1">
    <citation type="submission" date="2017-11" db="EMBL/GenBank/DDBJ databases">
        <title>Draft genome sequence of magnetotactic bacterium Magnetospirillum kuznetsovii LBB-42.</title>
        <authorList>
            <person name="Grouzdev D.S."/>
            <person name="Rysina M.S."/>
            <person name="Baslerov R.V."/>
            <person name="Koziaeva V."/>
        </authorList>
    </citation>
    <scope>NUCLEOTIDE SEQUENCE [LARGE SCALE GENOMIC DNA]</scope>
    <source>
        <strain evidence="4 5">LBB-42</strain>
    </source>
</reference>
<dbReference type="CDD" id="cd02440">
    <property type="entry name" value="AdoMet_MTases"/>
    <property type="match status" value="1"/>
</dbReference>
<dbReference type="Pfam" id="PF05175">
    <property type="entry name" value="MTS"/>
    <property type="match status" value="1"/>
</dbReference>
<keyword evidence="5" id="KW-1185">Reference proteome</keyword>
<dbReference type="GO" id="GO:0008168">
    <property type="term" value="F:methyltransferase activity"/>
    <property type="evidence" value="ECO:0007669"/>
    <property type="project" value="UniProtKB-KW"/>
</dbReference>
<evidence type="ECO:0000313" key="4">
    <source>
        <dbReference type="EMBL" id="RAU22456.1"/>
    </source>
</evidence>
<dbReference type="PANTHER" id="PTHR47739">
    <property type="entry name" value="TRNA1(VAL) (ADENINE(37)-N6)-METHYLTRANSFERASE"/>
    <property type="match status" value="1"/>
</dbReference>